<feature type="domain" description="Transglutaminase-like" evidence="1">
    <location>
        <begin position="47"/>
        <end position="148"/>
    </location>
</feature>
<dbReference type="Pfam" id="PF01841">
    <property type="entry name" value="Transglut_core"/>
    <property type="match status" value="1"/>
</dbReference>
<reference evidence="2 3" key="1">
    <citation type="submission" date="2015-12" db="EMBL/GenBank/DDBJ databases">
        <title>Draft genome sequence of Acidibacillus ferrooxidans ITV001, isolated from a chalcopyrite acid mine drainage site in Brazil.</title>
        <authorList>
            <person name="Dall'Agnol H."/>
            <person name="Nancucheo I."/>
            <person name="Johnson B."/>
            <person name="Oliveira R."/>
            <person name="Leite L."/>
            <person name="Pylro V."/>
            <person name="Nunes G.L."/>
            <person name="Tzotzos G."/>
            <person name="Fernandes G.R."/>
            <person name="Dutra J."/>
            <person name="Orellana S.C."/>
            <person name="Oliveira G."/>
        </authorList>
    </citation>
    <scope>NUCLEOTIDE SEQUENCE [LARGE SCALE GENOMIC DNA]</scope>
    <source>
        <strain evidence="3">ITV01</strain>
    </source>
</reference>
<evidence type="ECO:0000313" key="3">
    <source>
        <dbReference type="Proteomes" id="UP000053557"/>
    </source>
</evidence>
<dbReference type="RefSeq" id="WP_067720385.1">
    <property type="nucleotide sequence ID" value="NZ_LPVJ01000072.1"/>
</dbReference>
<accession>A0A124IVL1</accession>
<dbReference type="Gene3D" id="3.10.620.30">
    <property type="match status" value="1"/>
</dbReference>
<evidence type="ECO:0000259" key="1">
    <source>
        <dbReference type="Pfam" id="PF01841"/>
    </source>
</evidence>
<organism evidence="2 3">
    <name type="scientific">Ferroacidibacillus organovorans</name>
    <dbReference type="NCBI Taxonomy" id="1765683"/>
    <lineage>
        <taxon>Bacteria</taxon>
        <taxon>Bacillati</taxon>
        <taxon>Bacillota</taxon>
        <taxon>Bacilli</taxon>
        <taxon>Bacillales</taxon>
        <taxon>Alicyclobacillaceae</taxon>
        <taxon>Ferroacidibacillus</taxon>
    </lineage>
</organism>
<dbReference type="OrthoDB" id="5166556at2"/>
<gene>
    <name evidence="2" type="ORF">ATW55_04165</name>
</gene>
<protein>
    <recommendedName>
        <fullName evidence="1">Transglutaminase-like domain-containing protein</fullName>
    </recommendedName>
</protein>
<dbReference type="SUPFAM" id="SSF54001">
    <property type="entry name" value="Cysteine proteinases"/>
    <property type="match status" value="1"/>
</dbReference>
<dbReference type="Proteomes" id="UP000053557">
    <property type="component" value="Unassembled WGS sequence"/>
</dbReference>
<evidence type="ECO:0000313" key="2">
    <source>
        <dbReference type="EMBL" id="KUO94594.1"/>
    </source>
</evidence>
<name>A0A124IVL1_9BACL</name>
<dbReference type="InterPro" id="IPR002931">
    <property type="entry name" value="Transglutaminase-like"/>
</dbReference>
<dbReference type="EMBL" id="LPVJ01000072">
    <property type="protein sequence ID" value="KUO94594.1"/>
    <property type="molecule type" value="Genomic_DNA"/>
</dbReference>
<sequence length="383" mass="44775">MDRRFRWELLEYNHTEKSYAFDSYVWAEEPEPRDKLRKATGLELKSCSSEWKQIITIMDWVHNLSAHQGWDEAPSLSALELLDDVRQGKVAFRCVEFAHMLQHVYSAFGVPSRVIGLRRPNSNTGLGKGHVVVDIWSNEFGKWIVLDPQMNMFYTDQSGTPLSLFELHDRVRQGDFGDIVLSQQSEMVSGFNDIVAQDNSDYNSIEVPQGFDRDETWESLPEHSGFHGFTRFWEEYYYHFAVRRMYSFNRSKSTTGSSDGNELFYYDPHEQPPIVFQRMRQTFEYTCDRTKIDFSLNTVEIQWIPSGVTKETPIEDTRKVTLNFKHTMPWFDHYDVRINDEPSTVTQHSLEVSLHVGENYISVTPVNYFGRHGKTSIIRMLVN</sequence>
<dbReference type="AlphaFoldDB" id="A0A124IVL1"/>
<keyword evidence="3" id="KW-1185">Reference proteome</keyword>
<proteinExistence type="predicted"/>
<dbReference type="InterPro" id="IPR038765">
    <property type="entry name" value="Papain-like_cys_pep_sf"/>
</dbReference>
<comment type="caution">
    <text evidence="2">The sequence shown here is derived from an EMBL/GenBank/DDBJ whole genome shotgun (WGS) entry which is preliminary data.</text>
</comment>